<dbReference type="EMBL" id="JFFI01002620">
    <property type="protein sequence ID" value="KXH28424.1"/>
    <property type="molecule type" value="Genomic_DNA"/>
</dbReference>
<dbReference type="PANTHER" id="PTHR10622">
    <property type="entry name" value="HET DOMAIN-CONTAINING PROTEIN"/>
    <property type="match status" value="1"/>
</dbReference>
<evidence type="ECO:0000313" key="4">
    <source>
        <dbReference type="Proteomes" id="UP000070121"/>
    </source>
</evidence>
<comment type="caution">
    <text evidence="3">The sequence shown here is derived from an EMBL/GenBank/DDBJ whole genome shotgun (WGS) entry which is preliminary data.</text>
</comment>
<evidence type="ECO:0000313" key="3">
    <source>
        <dbReference type="EMBL" id="KXH28424.1"/>
    </source>
</evidence>
<dbReference type="InterPro" id="IPR010730">
    <property type="entry name" value="HET"/>
</dbReference>
<feature type="domain" description="Heterokaryon incompatibility" evidence="1">
    <location>
        <begin position="22"/>
        <end position="109"/>
    </location>
</feature>
<dbReference type="Proteomes" id="UP000070121">
    <property type="component" value="Unassembled WGS sequence"/>
</dbReference>
<reference evidence="3 4" key="1">
    <citation type="submission" date="2014-02" db="EMBL/GenBank/DDBJ databases">
        <title>The genome sequence of Colletotrichum salicis CBS 607.94.</title>
        <authorList>
            <person name="Baroncelli R."/>
            <person name="Thon M.R."/>
        </authorList>
    </citation>
    <scope>NUCLEOTIDE SEQUENCE [LARGE SCALE GENOMIC DNA]</scope>
    <source>
        <strain evidence="3 4">CBS 607.94</strain>
    </source>
</reference>
<dbReference type="Pfam" id="PF26640">
    <property type="entry name" value="DUF8212"/>
    <property type="match status" value="1"/>
</dbReference>
<keyword evidence="4" id="KW-1185">Reference proteome</keyword>
<organism evidence="3 4">
    <name type="scientific">Colletotrichum salicis</name>
    <dbReference type="NCBI Taxonomy" id="1209931"/>
    <lineage>
        <taxon>Eukaryota</taxon>
        <taxon>Fungi</taxon>
        <taxon>Dikarya</taxon>
        <taxon>Ascomycota</taxon>
        <taxon>Pezizomycotina</taxon>
        <taxon>Sordariomycetes</taxon>
        <taxon>Hypocreomycetidae</taxon>
        <taxon>Glomerellales</taxon>
        <taxon>Glomerellaceae</taxon>
        <taxon>Colletotrichum</taxon>
        <taxon>Colletotrichum acutatum species complex</taxon>
    </lineage>
</organism>
<evidence type="ECO:0000259" key="2">
    <source>
        <dbReference type="Pfam" id="PF26640"/>
    </source>
</evidence>
<proteinExistence type="predicted"/>
<accession>A0A135RXM9</accession>
<sequence>MRLLETTTLELSEFVEGHIPEYAILSHTWGDEEVLFRDLEKGPSAKVGWTKIQSACRIAREQGHSWIWIDTCCIDKASSSELSESINSMFRWYEQSAICLAYLSDVEYSEPETDECETALAKSRWFTRGWTLQELLAPTVLEFYAQDWTLLGPRFSFGDIIEQETGIGKKYLWKEWGPRNASIAERMSWASHRTTTRTEDTAYCLLGIFDINMPLIYGEGIKAFQRLQEAIIRDNDDQSIFAWGAILDEDTDERLLIAAGSQTVLPLLARSPLDFMCAGDVVPISNPIPSARVRIEHSGITIMTPLLAKVSSRWGPGHTPTAFLAPILCRRRSDVFNTIALSLNRTSLATPDPRNPEEKSYYRVSYCLSTFQMTAWASERLFPAFIHFQPTDRIHSRVWAPNGCAVRTLPKGYSLGAPYLLKWSHHESGGEKVAAILPVTYRLAGSYGLASPIVIPLRGPPVPETDGKGELALVLQYQYMSTTAGDEDSVTFEVAPSWMVNRVVTIPPGWPIAAVAHAVRAESVAWPAEYVRRISGASKRPESSGESGLLPDLFDRSSLKTFTRFHVGVSNEIVHGPLHIVDVVDLKGENITLEKHHSGSYTPVKDAHYFPH</sequence>
<dbReference type="STRING" id="1209931.A0A135RXM9"/>
<dbReference type="Pfam" id="PF06985">
    <property type="entry name" value="HET"/>
    <property type="match status" value="1"/>
</dbReference>
<dbReference type="PANTHER" id="PTHR10622:SF10">
    <property type="entry name" value="HET DOMAIN-CONTAINING PROTEIN"/>
    <property type="match status" value="1"/>
</dbReference>
<name>A0A135RXM9_9PEZI</name>
<dbReference type="AlphaFoldDB" id="A0A135RXM9"/>
<evidence type="ECO:0000259" key="1">
    <source>
        <dbReference type="Pfam" id="PF06985"/>
    </source>
</evidence>
<feature type="domain" description="DUF8212" evidence="2">
    <location>
        <begin position="222"/>
        <end position="254"/>
    </location>
</feature>
<protein>
    <submittedName>
        <fullName evidence="3">HET domain-containing protein</fullName>
    </submittedName>
</protein>
<dbReference type="InterPro" id="IPR058525">
    <property type="entry name" value="DUF8212"/>
</dbReference>
<dbReference type="OrthoDB" id="20872at2759"/>
<gene>
    <name evidence="3" type="ORF">CSAL01_10687</name>
</gene>